<dbReference type="SUPFAM" id="SSF50729">
    <property type="entry name" value="PH domain-like"/>
    <property type="match status" value="1"/>
</dbReference>
<evidence type="ECO:0000313" key="4">
    <source>
        <dbReference type="Proteomes" id="UP000279307"/>
    </source>
</evidence>
<reference evidence="3 4" key="1">
    <citation type="journal article" date="2018" name="Genome Res.">
        <title>The genomic architecture and molecular evolution of ant odorant receptors.</title>
        <authorList>
            <person name="McKenzie S.K."/>
            <person name="Kronauer D.J.C."/>
        </authorList>
    </citation>
    <scope>NUCLEOTIDE SEQUENCE [LARGE SCALE GENOMIC DNA]</scope>
    <source>
        <strain evidence="3">Clonal line C1</strain>
    </source>
</reference>
<dbReference type="InterPro" id="IPR041681">
    <property type="entry name" value="PH_9"/>
</dbReference>
<dbReference type="InterPro" id="IPR001849">
    <property type="entry name" value="PH_domain"/>
</dbReference>
<evidence type="ECO:0000313" key="3">
    <source>
        <dbReference type="EMBL" id="RLU19124.1"/>
    </source>
</evidence>
<dbReference type="AlphaFoldDB" id="A0A3L8DFF5"/>
<proteinExistence type="predicted"/>
<gene>
    <name evidence="3" type="ORF">DMN91_009482</name>
</gene>
<feature type="region of interest" description="Disordered" evidence="1">
    <location>
        <begin position="59"/>
        <end position="156"/>
    </location>
</feature>
<dbReference type="Gene3D" id="2.30.29.30">
    <property type="entry name" value="Pleckstrin-homology domain (PH domain)/Phosphotyrosine-binding domain (PTB)"/>
    <property type="match status" value="1"/>
</dbReference>
<feature type="compositionally biased region" description="Polar residues" evidence="1">
    <location>
        <begin position="243"/>
        <end position="254"/>
    </location>
</feature>
<dbReference type="PROSITE" id="PS50003">
    <property type="entry name" value="PH_DOMAIN"/>
    <property type="match status" value="1"/>
</dbReference>
<feature type="compositionally biased region" description="Basic and acidic residues" evidence="1">
    <location>
        <begin position="139"/>
        <end position="149"/>
    </location>
</feature>
<feature type="domain" description="PH" evidence="2">
    <location>
        <begin position="132"/>
        <end position="244"/>
    </location>
</feature>
<accession>A0A3L8DFF5</accession>
<dbReference type="Pfam" id="PF15410">
    <property type="entry name" value="PH_9"/>
    <property type="match status" value="1"/>
</dbReference>
<dbReference type="EMBL" id="QOIP01000009">
    <property type="protein sequence ID" value="RLU19124.1"/>
    <property type="molecule type" value="Genomic_DNA"/>
</dbReference>
<dbReference type="FunFam" id="2.30.29.30:FF:000024">
    <property type="entry name" value="Spectrin beta chain"/>
    <property type="match status" value="1"/>
</dbReference>
<dbReference type="Proteomes" id="UP000279307">
    <property type="component" value="Chromosome 9"/>
</dbReference>
<comment type="caution">
    <text evidence="3">The sequence shown here is derived from an EMBL/GenBank/DDBJ whole genome shotgun (WGS) entry which is preliminary data.</text>
</comment>
<protein>
    <recommendedName>
        <fullName evidence="2">PH domain-containing protein</fullName>
    </recommendedName>
</protein>
<dbReference type="PANTHER" id="PTHR37283">
    <property type="entry name" value="PH DOMAIN-CONTAINING PROTEIN YHR131C"/>
    <property type="match status" value="1"/>
</dbReference>
<sequence>MTLLTARLFLPLFFHPHPSNSFRFIRDIRVPRLQFLICPPAPRHMHPNAARNARIAVAHRKASTRTPQPQDKPKEAPKGSSESGALRRKERSRSKSPFRSFRWRKSAKSPSLDRSGVSDDEHSIPEQRSPSDDEFEGVLQRKHEWESTTKKASNRSWDKVYMVVRGQSLCVYKDQKSYKASPDQPYKGETPLDLRGATITVASDYTKKKHVFRVKSQSGSDFLFQAKDDAEMNDWVSVLNQAAQGTSGAGTSRAHTLPAPTQAETKRRSFFTLKKK</sequence>
<dbReference type="PRINTS" id="PR00683">
    <property type="entry name" value="SPECTRINPH"/>
</dbReference>
<dbReference type="SMART" id="SM00233">
    <property type="entry name" value="PH"/>
    <property type="match status" value="1"/>
</dbReference>
<feature type="compositionally biased region" description="Basic and acidic residues" evidence="1">
    <location>
        <begin position="116"/>
        <end position="131"/>
    </location>
</feature>
<dbReference type="PANTHER" id="PTHR37283:SF1">
    <property type="entry name" value="PH DOMAIN-CONTAINING PROTEIN YHR131C"/>
    <property type="match status" value="1"/>
</dbReference>
<evidence type="ECO:0000259" key="2">
    <source>
        <dbReference type="PROSITE" id="PS50003"/>
    </source>
</evidence>
<dbReference type="GO" id="GO:0005543">
    <property type="term" value="F:phospholipid binding"/>
    <property type="evidence" value="ECO:0007669"/>
    <property type="project" value="InterPro"/>
</dbReference>
<name>A0A3L8DFF5_OOCBI</name>
<feature type="compositionally biased region" description="Basic residues" evidence="1">
    <location>
        <begin position="86"/>
        <end position="107"/>
    </location>
</feature>
<organism evidence="3 4">
    <name type="scientific">Ooceraea biroi</name>
    <name type="common">Clonal raider ant</name>
    <name type="synonym">Cerapachys biroi</name>
    <dbReference type="NCBI Taxonomy" id="2015173"/>
    <lineage>
        <taxon>Eukaryota</taxon>
        <taxon>Metazoa</taxon>
        <taxon>Ecdysozoa</taxon>
        <taxon>Arthropoda</taxon>
        <taxon>Hexapoda</taxon>
        <taxon>Insecta</taxon>
        <taxon>Pterygota</taxon>
        <taxon>Neoptera</taxon>
        <taxon>Endopterygota</taxon>
        <taxon>Hymenoptera</taxon>
        <taxon>Apocrita</taxon>
        <taxon>Aculeata</taxon>
        <taxon>Formicoidea</taxon>
        <taxon>Formicidae</taxon>
        <taxon>Dorylinae</taxon>
        <taxon>Ooceraea</taxon>
    </lineage>
</organism>
<feature type="region of interest" description="Disordered" evidence="1">
    <location>
        <begin position="243"/>
        <end position="276"/>
    </location>
</feature>
<dbReference type="OrthoDB" id="5865767at2759"/>
<dbReference type="InterPro" id="IPR001605">
    <property type="entry name" value="PH_dom-spectrin-type"/>
</dbReference>
<dbReference type="InterPro" id="IPR011993">
    <property type="entry name" value="PH-like_dom_sf"/>
</dbReference>
<dbReference type="CDD" id="cd10571">
    <property type="entry name" value="PH_beta_spectrin"/>
    <property type="match status" value="1"/>
</dbReference>
<evidence type="ECO:0000256" key="1">
    <source>
        <dbReference type="SAM" id="MobiDB-lite"/>
    </source>
</evidence>